<keyword evidence="8" id="KW-0997">Cell inner membrane</keyword>
<gene>
    <name evidence="11" type="ORF">J2Z79_001353</name>
</gene>
<dbReference type="RefSeq" id="WP_209466106.1">
    <property type="nucleotide sequence ID" value="NZ_JAGGLG010000008.1"/>
</dbReference>
<dbReference type="InterPro" id="IPR046342">
    <property type="entry name" value="CBS_dom_sf"/>
</dbReference>
<evidence type="ECO:0000256" key="5">
    <source>
        <dbReference type="ARBA" id="ARBA00022840"/>
    </source>
</evidence>
<dbReference type="InterPro" id="IPR000644">
    <property type="entry name" value="CBS_dom"/>
</dbReference>
<evidence type="ECO:0000259" key="10">
    <source>
        <dbReference type="PROSITE" id="PS51371"/>
    </source>
</evidence>
<organism evidence="11 12">
    <name type="scientific">Symbiobacterium terraclitae</name>
    <dbReference type="NCBI Taxonomy" id="557451"/>
    <lineage>
        <taxon>Bacteria</taxon>
        <taxon>Bacillati</taxon>
        <taxon>Bacillota</taxon>
        <taxon>Clostridia</taxon>
        <taxon>Eubacteriales</taxon>
        <taxon>Symbiobacteriaceae</taxon>
        <taxon>Symbiobacterium</taxon>
    </lineage>
</organism>
<feature type="domain" description="ABC transporter" evidence="9">
    <location>
        <begin position="2"/>
        <end position="237"/>
    </location>
</feature>
<evidence type="ECO:0000256" key="2">
    <source>
        <dbReference type="ARBA" id="ARBA00022448"/>
    </source>
</evidence>
<keyword evidence="3" id="KW-0677">Repeat</keyword>
<evidence type="ECO:0000256" key="4">
    <source>
        <dbReference type="ARBA" id="ARBA00022741"/>
    </source>
</evidence>
<feature type="domain" description="CBS" evidence="10">
    <location>
        <begin position="255"/>
        <end position="311"/>
    </location>
</feature>
<accession>A0ABS4JQZ4</accession>
<keyword evidence="12" id="KW-1185">Reference proteome</keyword>
<dbReference type="Pfam" id="PF00005">
    <property type="entry name" value="ABC_tran"/>
    <property type="match status" value="1"/>
</dbReference>
<dbReference type="InterPro" id="IPR005892">
    <property type="entry name" value="Gly-betaine_transp_ATP-bd"/>
</dbReference>
<dbReference type="GO" id="GO:0005524">
    <property type="term" value="F:ATP binding"/>
    <property type="evidence" value="ECO:0007669"/>
    <property type="project" value="UniProtKB-KW"/>
</dbReference>
<evidence type="ECO:0000256" key="7">
    <source>
        <dbReference type="PROSITE-ProRule" id="PRU00703"/>
    </source>
</evidence>
<dbReference type="EMBL" id="JAGGLG010000008">
    <property type="protein sequence ID" value="MBP2017967.1"/>
    <property type="molecule type" value="Genomic_DNA"/>
</dbReference>
<dbReference type="InterPro" id="IPR003439">
    <property type="entry name" value="ABC_transporter-like_ATP-bd"/>
</dbReference>
<reference evidence="11 12" key="1">
    <citation type="submission" date="2021-03" db="EMBL/GenBank/DDBJ databases">
        <title>Genomic Encyclopedia of Type Strains, Phase IV (KMG-IV): sequencing the most valuable type-strain genomes for metagenomic binning, comparative biology and taxonomic classification.</title>
        <authorList>
            <person name="Goeker M."/>
        </authorList>
    </citation>
    <scope>NUCLEOTIDE SEQUENCE [LARGE SCALE GENOMIC DNA]</scope>
    <source>
        <strain evidence="11 12">DSM 27138</strain>
    </source>
</reference>
<comment type="similarity">
    <text evidence="1 8">Belongs to the ABC transporter superfamily.</text>
</comment>
<comment type="subcellular location">
    <subcellularLocation>
        <location evidence="8">Cell inner membrane</location>
        <topology evidence="8">Peripheral membrane protein</topology>
    </subcellularLocation>
</comment>
<dbReference type="EC" id="7.6.2.9" evidence="8"/>
<dbReference type="PANTHER" id="PTHR43117:SF3">
    <property type="entry name" value="CHOLINE TRANSPORT ATP-BINDING PROTEIN OPUBA"/>
    <property type="match status" value="1"/>
</dbReference>
<dbReference type="InterPro" id="IPR027417">
    <property type="entry name" value="P-loop_NTPase"/>
</dbReference>
<dbReference type="InterPro" id="IPR017871">
    <property type="entry name" value="ABC_transporter-like_CS"/>
</dbReference>
<feature type="domain" description="CBS" evidence="10">
    <location>
        <begin position="315"/>
        <end position="372"/>
    </location>
</feature>
<comment type="subunit">
    <text evidence="8">The complex is probably composed of two ATP-binding proteins, two transmembrane proteins and a solute-binding protein.</text>
</comment>
<proteinExistence type="inferred from homology"/>
<evidence type="ECO:0000313" key="11">
    <source>
        <dbReference type="EMBL" id="MBP2017967.1"/>
    </source>
</evidence>
<dbReference type="CDD" id="cd04583">
    <property type="entry name" value="CBS_pair_ABC_OpuCA_assoc"/>
    <property type="match status" value="1"/>
</dbReference>
<evidence type="ECO:0000256" key="3">
    <source>
        <dbReference type="ARBA" id="ARBA00022737"/>
    </source>
</evidence>
<evidence type="ECO:0000256" key="6">
    <source>
        <dbReference type="ARBA" id="ARBA00023122"/>
    </source>
</evidence>
<dbReference type="Pfam" id="PF00571">
    <property type="entry name" value="CBS"/>
    <property type="match status" value="2"/>
</dbReference>
<protein>
    <recommendedName>
        <fullName evidence="8">Quaternary amine transport ATP-binding protein</fullName>
        <ecNumber evidence="8">7.6.2.9</ecNumber>
    </recommendedName>
</protein>
<dbReference type="Gene3D" id="3.10.580.10">
    <property type="entry name" value="CBS-domain"/>
    <property type="match status" value="1"/>
</dbReference>
<dbReference type="SUPFAM" id="SSF54631">
    <property type="entry name" value="CBS-domain pair"/>
    <property type="match status" value="1"/>
</dbReference>
<comment type="caution">
    <text evidence="11">The sequence shown here is derived from an EMBL/GenBank/DDBJ whole genome shotgun (WGS) entry which is preliminary data.</text>
</comment>
<dbReference type="PROSITE" id="PS00211">
    <property type="entry name" value="ABC_TRANSPORTER_1"/>
    <property type="match status" value="1"/>
</dbReference>
<sequence>MVRFENVSKVYPDGTKAVQKLNLHIERGEFVCLIGPSGCGKTTTMKMINRLHEPTSGKIYVDGRDISTVNPVELRRNIGYVIQQVGLFPHLTIAQNIELVPRLLGWDRARRAARVDELLAMVGLDPATYRDRYPRELSGGQQQRVGVLRALAAEPDLILMDEPFGALDPITREALQDELKRLQAKLKKTVVFVTHDMDEALKLADRIVVMKDGLIHQVASPEELLRNPKDEFVAQFIGRDRMVASAESLTVADVMIRNPVSARPEFGLAEAVATMRKRRVNSVLVVDEDDRLLGIVTARAIERGMAQHRTLGEIMETRLTTVAPHQPVTHAVQRMLLERLEFLPVVDEMGRLQGLVTNTSLVGTLFRTERAEGVSA</sequence>
<dbReference type="PROSITE" id="PS50893">
    <property type="entry name" value="ABC_TRANSPORTER_2"/>
    <property type="match status" value="1"/>
</dbReference>
<dbReference type="InterPro" id="IPR003593">
    <property type="entry name" value="AAA+_ATPase"/>
</dbReference>
<keyword evidence="4 8" id="KW-0547">Nucleotide-binding</keyword>
<dbReference type="Proteomes" id="UP001519289">
    <property type="component" value="Unassembled WGS sequence"/>
</dbReference>
<dbReference type="SMART" id="SM00382">
    <property type="entry name" value="AAA"/>
    <property type="match status" value="1"/>
</dbReference>
<name>A0ABS4JQZ4_9FIRM</name>
<keyword evidence="2 8" id="KW-0813">Transport</keyword>
<keyword evidence="8" id="KW-0472">Membrane</keyword>
<dbReference type="PROSITE" id="PS51371">
    <property type="entry name" value="CBS"/>
    <property type="match status" value="2"/>
</dbReference>
<dbReference type="SMART" id="SM00116">
    <property type="entry name" value="CBS"/>
    <property type="match status" value="2"/>
</dbReference>
<dbReference type="CDD" id="cd03295">
    <property type="entry name" value="ABC_OpuCA_Osmoprotection"/>
    <property type="match status" value="1"/>
</dbReference>
<evidence type="ECO:0000259" key="9">
    <source>
        <dbReference type="PROSITE" id="PS50893"/>
    </source>
</evidence>
<dbReference type="SUPFAM" id="SSF52540">
    <property type="entry name" value="P-loop containing nucleoside triphosphate hydrolases"/>
    <property type="match status" value="1"/>
</dbReference>
<evidence type="ECO:0000313" key="12">
    <source>
        <dbReference type="Proteomes" id="UP001519289"/>
    </source>
</evidence>
<keyword evidence="5 8" id="KW-0067">ATP-binding</keyword>
<dbReference type="Gene3D" id="3.40.50.300">
    <property type="entry name" value="P-loop containing nucleotide triphosphate hydrolases"/>
    <property type="match status" value="1"/>
</dbReference>
<evidence type="ECO:0000256" key="8">
    <source>
        <dbReference type="RuleBase" id="RU369116"/>
    </source>
</evidence>
<comment type="catalytic activity">
    <reaction evidence="8">
        <text>a quaternary ammonium(out) + ATP + H2O = a quaternary ammonium(in) + ADP + phosphate + H(+)</text>
        <dbReference type="Rhea" id="RHEA:11036"/>
        <dbReference type="ChEBI" id="CHEBI:15377"/>
        <dbReference type="ChEBI" id="CHEBI:15378"/>
        <dbReference type="ChEBI" id="CHEBI:30616"/>
        <dbReference type="ChEBI" id="CHEBI:35267"/>
        <dbReference type="ChEBI" id="CHEBI:43474"/>
        <dbReference type="ChEBI" id="CHEBI:456216"/>
    </reaction>
</comment>
<keyword evidence="6 7" id="KW-0129">CBS domain</keyword>
<evidence type="ECO:0000256" key="1">
    <source>
        <dbReference type="ARBA" id="ARBA00005417"/>
    </source>
</evidence>
<dbReference type="PANTHER" id="PTHR43117">
    <property type="entry name" value="OSMOPROTECTANT IMPORT ATP-BINDING PROTEIN OSMV"/>
    <property type="match status" value="1"/>
</dbReference>
<dbReference type="NCBIfam" id="TIGR01186">
    <property type="entry name" value="proV"/>
    <property type="match status" value="1"/>
</dbReference>
<keyword evidence="8" id="KW-1003">Cell membrane</keyword>